<keyword evidence="6 7" id="KW-0408">Iron</keyword>
<gene>
    <name evidence="9" type="ORF">LUZ62_069621</name>
</gene>
<evidence type="ECO:0000256" key="4">
    <source>
        <dbReference type="ARBA" id="ARBA00022964"/>
    </source>
</evidence>
<evidence type="ECO:0000256" key="1">
    <source>
        <dbReference type="ARBA" id="ARBA00001961"/>
    </source>
</evidence>
<keyword evidence="10" id="KW-1185">Reference proteome</keyword>
<keyword evidence="4" id="KW-0223">Dioxygenase</keyword>
<dbReference type="PANTHER" id="PTHR47991">
    <property type="entry name" value="OXOGLUTARATE/IRON-DEPENDENT DIOXYGENASE"/>
    <property type="match status" value="1"/>
</dbReference>
<dbReference type="FunFam" id="2.60.120.330:FF:000007">
    <property type="entry name" value="Protein DMR6-like oxygenase 2"/>
    <property type="match status" value="1"/>
</dbReference>
<evidence type="ECO:0000256" key="2">
    <source>
        <dbReference type="ARBA" id="ARBA00008056"/>
    </source>
</evidence>
<evidence type="ECO:0000313" key="10">
    <source>
        <dbReference type="Proteomes" id="UP001140206"/>
    </source>
</evidence>
<accession>A0AAV8CV06</accession>
<dbReference type="InterPro" id="IPR027443">
    <property type="entry name" value="IPNS-like_sf"/>
</dbReference>
<feature type="domain" description="Fe2OG dioxygenase" evidence="8">
    <location>
        <begin position="198"/>
        <end position="297"/>
    </location>
</feature>
<dbReference type="PROSITE" id="PS51471">
    <property type="entry name" value="FE2OG_OXY"/>
    <property type="match status" value="1"/>
</dbReference>
<dbReference type="Gene3D" id="2.60.120.330">
    <property type="entry name" value="B-lactam Antibiotic, Isopenicillin N Synthase, Chain"/>
    <property type="match status" value="1"/>
</dbReference>
<dbReference type="GO" id="GO:0046872">
    <property type="term" value="F:metal ion binding"/>
    <property type="evidence" value="ECO:0007669"/>
    <property type="project" value="UniProtKB-KW"/>
</dbReference>
<proteinExistence type="inferred from homology"/>
<evidence type="ECO:0000256" key="6">
    <source>
        <dbReference type="ARBA" id="ARBA00023004"/>
    </source>
</evidence>
<name>A0AAV8CV06_9POAL</name>
<dbReference type="Pfam" id="PF14226">
    <property type="entry name" value="DIOX_N"/>
    <property type="match status" value="1"/>
</dbReference>
<dbReference type="InterPro" id="IPR050295">
    <property type="entry name" value="Plant_2OG-oxidoreductases"/>
</dbReference>
<dbReference type="Pfam" id="PF03171">
    <property type="entry name" value="2OG-FeII_Oxy"/>
    <property type="match status" value="1"/>
</dbReference>
<dbReference type="AlphaFoldDB" id="A0AAV8CV06"/>
<dbReference type="Proteomes" id="UP001140206">
    <property type="component" value="Chromosome 4"/>
</dbReference>
<keyword evidence="5 7" id="KW-0560">Oxidoreductase</keyword>
<organism evidence="9 10">
    <name type="scientific">Rhynchospora pubera</name>
    <dbReference type="NCBI Taxonomy" id="906938"/>
    <lineage>
        <taxon>Eukaryota</taxon>
        <taxon>Viridiplantae</taxon>
        <taxon>Streptophyta</taxon>
        <taxon>Embryophyta</taxon>
        <taxon>Tracheophyta</taxon>
        <taxon>Spermatophyta</taxon>
        <taxon>Magnoliopsida</taxon>
        <taxon>Liliopsida</taxon>
        <taxon>Poales</taxon>
        <taxon>Cyperaceae</taxon>
        <taxon>Cyperoideae</taxon>
        <taxon>Rhynchosporeae</taxon>
        <taxon>Rhynchospora</taxon>
    </lineage>
</organism>
<comment type="similarity">
    <text evidence="2 7">Belongs to the iron/ascorbate-dependent oxidoreductase family.</text>
</comment>
<evidence type="ECO:0000259" key="8">
    <source>
        <dbReference type="PROSITE" id="PS51471"/>
    </source>
</evidence>
<comment type="caution">
    <text evidence="9">The sequence shown here is derived from an EMBL/GenBank/DDBJ whole genome shotgun (WGS) entry which is preliminary data.</text>
</comment>
<dbReference type="InterPro" id="IPR044861">
    <property type="entry name" value="IPNS-like_FE2OG_OXY"/>
</dbReference>
<evidence type="ECO:0000313" key="9">
    <source>
        <dbReference type="EMBL" id="KAJ4759246.1"/>
    </source>
</evidence>
<dbReference type="EMBL" id="JAMFTS010000004">
    <property type="protein sequence ID" value="KAJ4759246.1"/>
    <property type="molecule type" value="Genomic_DNA"/>
</dbReference>
<protein>
    <submittedName>
        <fullName evidence="9">2-oxoglutarate (2OG) and Fe(II)-dependent oxygenase superfamily protein</fullName>
    </submittedName>
</protein>
<sequence>MAPGDSKLLLSDIVSHSDKVPSKYIRPASDRPDLSNVVNSSLNSIPIIDLEGLGGSNHQNIINAIRSACTNDGFFMIINHGIPKAVIEGMLSVGREFFHLPQSERMKMYSDDPTKANRLSTSFNVRTENVSNWRDFLRLHCYPLEKFIHEWPANPSDFRKVVGEYSRHARELALRLLEAISESLGLDKQHMVKAMGKHAQHMAINYYPPCPQPELTYGLPGHKDPNAITILLQDGVSGLQLMRDGKWVAVNPVEDAFIINIGDQMQALSNDRYKSVLHRVIVNNKSERISIPTFYSPSPDAIIEPAKGLLDEDHPPVYRTFTYEEYFTTFWNKGLKSASCLDLFKQDQLFEIHETESHLNNNNN</sequence>
<dbReference type="SUPFAM" id="SSF51197">
    <property type="entry name" value="Clavaminate synthase-like"/>
    <property type="match status" value="1"/>
</dbReference>
<keyword evidence="3 7" id="KW-0479">Metal-binding</keyword>
<dbReference type="PRINTS" id="PR00682">
    <property type="entry name" value="IPNSYNTHASE"/>
</dbReference>
<reference evidence="9" key="1">
    <citation type="submission" date="2022-08" db="EMBL/GenBank/DDBJ databases">
        <authorList>
            <person name="Marques A."/>
        </authorList>
    </citation>
    <scope>NUCLEOTIDE SEQUENCE</scope>
    <source>
        <strain evidence="9">RhyPub2mFocal</strain>
        <tissue evidence="9">Leaves</tissue>
    </source>
</reference>
<evidence type="ECO:0000256" key="5">
    <source>
        <dbReference type="ARBA" id="ARBA00023002"/>
    </source>
</evidence>
<comment type="cofactor">
    <cofactor evidence="1">
        <name>L-ascorbate</name>
        <dbReference type="ChEBI" id="CHEBI:38290"/>
    </cofactor>
</comment>
<dbReference type="InterPro" id="IPR026992">
    <property type="entry name" value="DIOX_N"/>
</dbReference>
<dbReference type="GO" id="GO:0051213">
    <property type="term" value="F:dioxygenase activity"/>
    <property type="evidence" value="ECO:0007669"/>
    <property type="project" value="UniProtKB-KW"/>
</dbReference>
<evidence type="ECO:0000256" key="3">
    <source>
        <dbReference type="ARBA" id="ARBA00022723"/>
    </source>
</evidence>
<evidence type="ECO:0000256" key="7">
    <source>
        <dbReference type="RuleBase" id="RU003682"/>
    </source>
</evidence>
<dbReference type="InterPro" id="IPR005123">
    <property type="entry name" value="Oxoglu/Fe-dep_dioxygenase_dom"/>
</dbReference>
<dbReference type="GO" id="GO:0002229">
    <property type="term" value="P:defense response to oomycetes"/>
    <property type="evidence" value="ECO:0007669"/>
    <property type="project" value="UniProtKB-ARBA"/>
</dbReference>